<keyword evidence="6" id="KW-1185">Reference proteome</keyword>
<feature type="domain" description="Aminoacyl-transfer RNA synthetases class-II family profile" evidence="4">
    <location>
        <begin position="17"/>
        <end position="362"/>
    </location>
</feature>
<comment type="caution">
    <text evidence="5">The sequence shown here is derived from an EMBL/GenBank/DDBJ whole genome shotgun (WGS) entry which is preliminary data.</text>
</comment>
<organism evidence="5 6">
    <name type="scientific">Cobetia amphilecti</name>
    <dbReference type="NCBI Taxonomy" id="1055104"/>
    <lineage>
        <taxon>Bacteria</taxon>
        <taxon>Pseudomonadati</taxon>
        <taxon>Pseudomonadota</taxon>
        <taxon>Gammaproteobacteria</taxon>
        <taxon>Oceanospirillales</taxon>
        <taxon>Halomonadaceae</taxon>
        <taxon>Cobetia</taxon>
    </lineage>
</organism>
<dbReference type="Gene3D" id="3.30.930.10">
    <property type="entry name" value="Bira Bifunctional Protein, Domain 2"/>
    <property type="match status" value="1"/>
</dbReference>
<evidence type="ECO:0000256" key="3">
    <source>
        <dbReference type="ARBA" id="ARBA00022840"/>
    </source>
</evidence>
<dbReference type="Pfam" id="PF00152">
    <property type="entry name" value="tRNA-synt_2"/>
    <property type="match status" value="1"/>
</dbReference>
<dbReference type="InterPro" id="IPR018149">
    <property type="entry name" value="Lys-tRNA-synth_II_C"/>
</dbReference>
<gene>
    <name evidence="5" type="ORF">QLT01_11965</name>
</gene>
<keyword evidence="2" id="KW-0547">Nucleotide-binding</keyword>
<keyword evidence="1" id="KW-0436">Ligase</keyword>
<dbReference type="PROSITE" id="PS50862">
    <property type="entry name" value="AA_TRNA_LIGASE_II"/>
    <property type="match status" value="1"/>
</dbReference>
<evidence type="ECO:0000259" key="4">
    <source>
        <dbReference type="PROSITE" id="PS50862"/>
    </source>
</evidence>
<dbReference type="PRINTS" id="PR00982">
    <property type="entry name" value="TRNASYNTHLYS"/>
</dbReference>
<dbReference type="SUPFAM" id="SSF55681">
    <property type="entry name" value="Class II aaRS and biotin synthetases"/>
    <property type="match status" value="1"/>
</dbReference>
<keyword evidence="3" id="KW-0067">ATP-binding</keyword>
<evidence type="ECO:0000313" key="6">
    <source>
        <dbReference type="Proteomes" id="UP001229025"/>
    </source>
</evidence>
<evidence type="ECO:0000256" key="1">
    <source>
        <dbReference type="ARBA" id="ARBA00022598"/>
    </source>
</evidence>
<dbReference type="EMBL" id="JASCSA010000009">
    <property type="protein sequence ID" value="MDI5885068.1"/>
    <property type="molecule type" value="Genomic_DNA"/>
</dbReference>
<dbReference type="PANTHER" id="PTHR42918:SF6">
    <property type="entry name" value="ELONGATION FACTOR P--(R)-BETA-LYSINE LIGASE"/>
    <property type="match status" value="1"/>
</dbReference>
<reference evidence="5 6" key="1">
    <citation type="submission" date="2023-04" db="EMBL/GenBank/DDBJ databases">
        <authorList>
            <person name="Otstavnykh N."/>
            <person name="Seitkalieva A."/>
            <person name="Bystritskaya E."/>
        </authorList>
    </citation>
    <scope>NUCLEOTIDE SEQUENCE [LARGE SCALE GENOMIC DNA]</scope>
    <source>
        <strain evidence="5 6">NRIC 0815</strain>
    </source>
</reference>
<dbReference type="InterPro" id="IPR004364">
    <property type="entry name" value="Aa-tRNA-synt_II"/>
</dbReference>
<dbReference type="RefSeq" id="WP_284727114.1">
    <property type="nucleotide sequence ID" value="NZ_JASCSA010000009.1"/>
</dbReference>
<name>A0ABT6UQU9_9GAMM</name>
<dbReference type="InterPro" id="IPR045864">
    <property type="entry name" value="aa-tRNA-synth_II/BPL/LPL"/>
</dbReference>
<evidence type="ECO:0000313" key="5">
    <source>
        <dbReference type="EMBL" id="MDI5885068.1"/>
    </source>
</evidence>
<proteinExistence type="predicted"/>
<accession>A0ABT6UQU9</accession>
<reference evidence="6" key="2">
    <citation type="submission" date="2023-07" db="EMBL/GenBank/DDBJ databases">
        <title>Genome-based characterization of strain KMM 296 and proposal for reclassification of Cobetia litoralis and Cobetia pacifica, and emended description of the species Cobetia amphilecti and Cobetia marina.</title>
        <authorList>
            <person name="Balabanova L."/>
            <person name="Nedashkovskaya O."/>
        </authorList>
    </citation>
    <scope>NUCLEOTIDE SEQUENCE [LARGE SCALE GENOMIC DNA]</scope>
    <source>
        <strain evidence="6">NRIC 0815</strain>
    </source>
</reference>
<dbReference type="Proteomes" id="UP001229025">
    <property type="component" value="Unassembled WGS sequence"/>
</dbReference>
<dbReference type="InterPro" id="IPR006195">
    <property type="entry name" value="aa-tRNA-synth_II"/>
</dbReference>
<protein>
    <submittedName>
        <fullName evidence="5">EF-P lysine aminoacylase GenX</fullName>
    </submittedName>
</protein>
<sequence length="366" mass="39483">MAEDWAPTATRERLVQRARLMSEVRTFFAEREVLEVETPVLGQAGSTDVGLASLSLTAQLPGERERVPMWLQTSPEFHMKRLLAAGSGPIFQIARAFRDGEVSRRHNPEFCMLEWYRPGMSLEALMTETCELIRRVMALGAQLTGQPSLLSESQDAQVRPAITPYRALFRRVLALDPFTASLEELRAACVRECEVVADDWSHETCLDALMSLVIEPTLGSGSQGAEAQGAGAQGPGSEGIEAQGQATVELVTEYPAAQAALARKHQDSEGDWVASRFEAYVAGIELANGYDELTDASEQAARFAEDNAARVAQGLPEVAADQRLVAALRAGMPAGSGVALGLDRLIMLALGERDISAVIAFPASRA</sequence>
<dbReference type="PANTHER" id="PTHR42918">
    <property type="entry name" value="LYSYL-TRNA SYNTHETASE"/>
    <property type="match status" value="1"/>
</dbReference>
<evidence type="ECO:0000256" key="2">
    <source>
        <dbReference type="ARBA" id="ARBA00022741"/>
    </source>
</evidence>